<dbReference type="InterPro" id="IPR052162">
    <property type="entry name" value="Sensor_kinase/Photoreceptor"/>
</dbReference>
<evidence type="ECO:0000313" key="11">
    <source>
        <dbReference type="Proteomes" id="UP000321204"/>
    </source>
</evidence>
<dbReference type="Gene3D" id="1.10.287.130">
    <property type="match status" value="1"/>
</dbReference>
<dbReference type="GO" id="GO:0000155">
    <property type="term" value="F:phosphorelay sensor kinase activity"/>
    <property type="evidence" value="ECO:0007669"/>
    <property type="project" value="InterPro"/>
</dbReference>
<dbReference type="InterPro" id="IPR013656">
    <property type="entry name" value="PAS_4"/>
</dbReference>
<dbReference type="AlphaFoldDB" id="A0A5B8UHS0"/>
<dbReference type="Pfam" id="PF08447">
    <property type="entry name" value="PAS_3"/>
    <property type="match status" value="3"/>
</dbReference>
<dbReference type="EC" id="2.7.13.3" evidence="2"/>
<keyword evidence="5" id="KW-0418">Kinase</keyword>
<evidence type="ECO:0000256" key="4">
    <source>
        <dbReference type="ARBA" id="ARBA00022679"/>
    </source>
</evidence>
<comment type="catalytic activity">
    <reaction evidence="1">
        <text>ATP + protein L-histidine = ADP + protein N-phospho-L-histidine.</text>
        <dbReference type="EC" id="2.7.13.3"/>
    </reaction>
</comment>
<dbReference type="InterPro" id="IPR035965">
    <property type="entry name" value="PAS-like_dom_sf"/>
</dbReference>
<evidence type="ECO:0000256" key="1">
    <source>
        <dbReference type="ARBA" id="ARBA00000085"/>
    </source>
</evidence>
<evidence type="ECO:0000256" key="5">
    <source>
        <dbReference type="ARBA" id="ARBA00022777"/>
    </source>
</evidence>
<dbReference type="SUPFAM" id="SSF55874">
    <property type="entry name" value="ATPase domain of HSP90 chaperone/DNA topoisomerase II/histidine kinase"/>
    <property type="match status" value="1"/>
</dbReference>
<protein>
    <recommendedName>
        <fullName evidence="2">histidine kinase</fullName>
        <ecNumber evidence="2">2.7.13.3</ecNumber>
    </recommendedName>
</protein>
<dbReference type="Gene3D" id="3.30.565.10">
    <property type="entry name" value="Histidine kinase-like ATPase, C-terminal domain"/>
    <property type="match status" value="1"/>
</dbReference>
<evidence type="ECO:0000256" key="2">
    <source>
        <dbReference type="ARBA" id="ARBA00012438"/>
    </source>
</evidence>
<dbReference type="InterPro" id="IPR001610">
    <property type="entry name" value="PAC"/>
</dbReference>
<dbReference type="InterPro" id="IPR004358">
    <property type="entry name" value="Sig_transdc_His_kin-like_C"/>
</dbReference>
<keyword evidence="4" id="KW-0808">Transferase</keyword>
<dbReference type="PROSITE" id="PS50112">
    <property type="entry name" value="PAS"/>
    <property type="match status" value="2"/>
</dbReference>
<dbReference type="CDD" id="cd00130">
    <property type="entry name" value="PAS"/>
    <property type="match status" value="4"/>
</dbReference>
<dbReference type="InterPro" id="IPR005467">
    <property type="entry name" value="His_kinase_dom"/>
</dbReference>
<dbReference type="CDD" id="cd00082">
    <property type="entry name" value="HisKA"/>
    <property type="match status" value="1"/>
</dbReference>
<dbReference type="Proteomes" id="UP000321204">
    <property type="component" value="Chromosome"/>
</dbReference>
<dbReference type="SMART" id="SM00086">
    <property type="entry name" value="PAC"/>
    <property type="match status" value="4"/>
</dbReference>
<evidence type="ECO:0000259" key="9">
    <source>
        <dbReference type="PROSITE" id="PS50113"/>
    </source>
</evidence>
<gene>
    <name evidence="10" type="ORF">FSB75_06870</name>
</gene>
<accession>A0A5B8UHS0</accession>
<dbReference type="EMBL" id="CP042433">
    <property type="protein sequence ID" value="QEC55630.1"/>
    <property type="molecule type" value="Genomic_DNA"/>
</dbReference>
<evidence type="ECO:0000313" key="10">
    <source>
        <dbReference type="EMBL" id="QEC55630.1"/>
    </source>
</evidence>
<reference evidence="10 11" key="1">
    <citation type="journal article" date="2015" name="Int. J. Syst. Evol. Microbiol.">
        <title>Flavisolibacter ginsenosidimutans sp. nov., with ginsenoside-converting activity isolated from soil used for cultivating ginseng.</title>
        <authorList>
            <person name="Zhao Y."/>
            <person name="Liu Q."/>
            <person name="Kang M.S."/>
            <person name="Jin F."/>
            <person name="Yu H."/>
            <person name="Im W.T."/>
        </authorList>
    </citation>
    <scope>NUCLEOTIDE SEQUENCE [LARGE SCALE GENOMIC DNA]</scope>
    <source>
        <strain evidence="10 11">Gsoil 636</strain>
    </source>
</reference>
<dbReference type="SUPFAM" id="SSF47384">
    <property type="entry name" value="Homodimeric domain of signal transducing histidine kinase"/>
    <property type="match status" value="1"/>
</dbReference>
<organism evidence="10 11">
    <name type="scientific">Flavisolibacter ginsenosidimutans</name>
    <dbReference type="NCBI Taxonomy" id="661481"/>
    <lineage>
        <taxon>Bacteria</taxon>
        <taxon>Pseudomonadati</taxon>
        <taxon>Bacteroidota</taxon>
        <taxon>Chitinophagia</taxon>
        <taxon>Chitinophagales</taxon>
        <taxon>Chitinophagaceae</taxon>
        <taxon>Flavisolibacter</taxon>
    </lineage>
</organism>
<evidence type="ECO:0000256" key="3">
    <source>
        <dbReference type="ARBA" id="ARBA00022553"/>
    </source>
</evidence>
<dbReference type="PROSITE" id="PS50113">
    <property type="entry name" value="PAC"/>
    <property type="match status" value="3"/>
</dbReference>
<dbReference type="PANTHER" id="PTHR43304:SF1">
    <property type="entry name" value="PAC DOMAIN-CONTAINING PROTEIN"/>
    <property type="match status" value="1"/>
</dbReference>
<feature type="domain" description="PAC" evidence="9">
    <location>
        <begin position="365"/>
        <end position="417"/>
    </location>
</feature>
<dbReference type="Pfam" id="PF08448">
    <property type="entry name" value="PAS_4"/>
    <property type="match status" value="1"/>
</dbReference>
<dbReference type="Pfam" id="PF00512">
    <property type="entry name" value="HisKA"/>
    <property type="match status" value="1"/>
</dbReference>
<evidence type="ECO:0000256" key="6">
    <source>
        <dbReference type="SAM" id="Coils"/>
    </source>
</evidence>
<dbReference type="SMART" id="SM00388">
    <property type="entry name" value="HisKA"/>
    <property type="match status" value="1"/>
</dbReference>
<dbReference type="RefSeq" id="WP_146784691.1">
    <property type="nucleotide sequence ID" value="NZ_BAABIO010000002.1"/>
</dbReference>
<feature type="domain" description="Histidine kinase" evidence="7">
    <location>
        <begin position="725"/>
        <end position="951"/>
    </location>
</feature>
<dbReference type="SMART" id="SM00091">
    <property type="entry name" value="PAS"/>
    <property type="match status" value="5"/>
</dbReference>
<keyword evidence="3" id="KW-0597">Phosphoprotein</keyword>
<dbReference type="SUPFAM" id="SSF55785">
    <property type="entry name" value="PYP-like sensor domain (PAS domain)"/>
    <property type="match status" value="5"/>
</dbReference>
<evidence type="ECO:0000259" key="8">
    <source>
        <dbReference type="PROSITE" id="PS50112"/>
    </source>
</evidence>
<feature type="domain" description="PAC" evidence="9">
    <location>
        <begin position="238"/>
        <end position="290"/>
    </location>
</feature>
<dbReference type="NCBIfam" id="TIGR00229">
    <property type="entry name" value="sensory_box"/>
    <property type="match status" value="4"/>
</dbReference>
<dbReference type="Gene3D" id="2.10.70.100">
    <property type="match status" value="2"/>
</dbReference>
<feature type="coiled-coil region" evidence="6">
    <location>
        <begin position="688"/>
        <end position="725"/>
    </location>
</feature>
<dbReference type="InterPro" id="IPR003661">
    <property type="entry name" value="HisK_dim/P_dom"/>
</dbReference>
<feature type="domain" description="PAS" evidence="8">
    <location>
        <begin position="291"/>
        <end position="361"/>
    </location>
</feature>
<evidence type="ECO:0000259" key="7">
    <source>
        <dbReference type="PROSITE" id="PS50109"/>
    </source>
</evidence>
<keyword evidence="6" id="KW-0175">Coiled coil</keyword>
<feature type="domain" description="PAC" evidence="9">
    <location>
        <begin position="495"/>
        <end position="547"/>
    </location>
</feature>
<dbReference type="OrthoDB" id="607558at2"/>
<dbReference type="Gene3D" id="3.30.450.20">
    <property type="entry name" value="PAS domain"/>
    <property type="match status" value="5"/>
</dbReference>
<dbReference type="InterPro" id="IPR000014">
    <property type="entry name" value="PAS"/>
</dbReference>
<name>A0A5B8UHS0_9BACT</name>
<dbReference type="KEGG" id="fgg:FSB75_06870"/>
<dbReference type="InterPro" id="IPR036890">
    <property type="entry name" value="HATPase_C_sf"/>
</dbReference>
<dbReference type="SMART" id="SM00387">
    <property type="entry name" value="HATPase_c"/>
    <property type="match status" value="1"/>
</dbReference>
<feature type="domain" description="PAS" evidence="8">
    <location>
        <begin position="418"/>
        <end position="489"/>
    </location>
</feature>
<dbReference type="Pfam" id="PF13426">
    <property type="entry name" value="PAS_9"/>
    <property type="match status" value="1"/>
</dbReference>
<proteinExistence type="predicted"/>
<dbReference type="PROSITE" id="PS50109">
    <property type="entry name" value="HIS_KIN"/>
    <property type="match status" value="1"/>
</dbReference>
<dbReference type="Pfam" id="PF02518">
    <property type="entry name" value="HATPase_c"/>
    <property type="match status" value="1"/>
</dbReference>
<dbReference type="InterPro" id="IPR036097">
    <property type="entry name" value="HisK_dim/P_sf"/>
</dbReference>
<dbReference type="InterPro" id="IPR003594">
    <property type="entry name" value="HATPase_dom"/>
</dbReference>
<sequence length="951" mass="108535">MSELLLSQAEHLPATTDSLPESAGIEREFYNMLMQAPAAILVLYGPQYVVEFANDLYFSITGRTPQELLQKPVFEVVTVASAQFFQDILDRVRSSGQPFKLNEHKTFIKRSDGTETIWLNVVYQPLKALNGAVERIMVLVTDVTEDVFNRQKQEAEEILLRKTKEQLELSISIGHIGVWHWDVKADVLTWSKEQLALYGIRPGEFGGHIKDFHRFVLPEDLHLLKGTAQNERQAGGDYEYQFRIKRTDGEVRWIQGRSRSFYNSNGEVEYRTGVNIDITEQKEAERSLQQSEERFRSTFDNAAVGIAHVSPDGSWLDVNERLCAIVGYTKEELLSSTFQRITHPDDLNDDLRLLQEVLAGERESYTLEKRYIHRSGSVVWINLTVSLVRHDDGMPKYFISVVEDIGERKRAEEKILESEERLSLVIEAASLGLWDYDIRTGVAAISEHTRRFYNLPKDEPFTFERFLASIHPADRDWVAERNRRVLFEHDSPTSYFAEYRVIRNDGAIRWMRSTGKVLLNENGERYRFTGAIMDVTDEILSTQAIQESEARYRKLASTLEGLVAERTTELQQSQAFLQSVLDTTQNGITTYSPIRNRQGEIVDFRISFINNMVSKDLGMLPVDITGRSVSEVFPQAFENGAFGYLIHFIETGEGGQREIVHKEQNDELYFHLSLARMDEGVTVTVRNITEQKRAAQQLEELNRQLQEINAELQRSNEDLQQFAHVASHDLKEPIRKVRTFGSRLEEEYAAMLPERGKLYLQKMLFSAERMFGLIDGVLNYSTINSLESSFEKVALNELIGHIESDLEVVLQKSSARINKENLPEVHGSPVLLNQLFYNLLTNALKFSKAGVPPLINIGVKQVLGKVVKAVSSAEKEKTFIQISICDNGIGFRPEHAEKIFKTFTRLNSRDRYEGTGLGLALCKKIVERHHGYIYATGSEGEGACFYVLLPV</sequence>
<dbReference type="PRINTS" id="PR00344">
    <property type="entry name" value="BCTRLSENSOR"/>
</dbReference>
<dbReference type="InterPro" id="IPR000700">
    <property type="entry name" value="PAS-assoc_C"/>
</dbReference>
<dbReference type="PANTHER" id="PTHR43304">
    <property type="entry name" value="PHYTOCHROME-LIKE PROTEIN CPH1"/>
    <property type="match status" value="1"/>
</dbReference>
<keyword evidence="11" id="KW-1185">Reference proteome</keyword>
<dbReference type="InterPro" id="IPR013655">
    <property type="entry name" value="PAS_fold_3"/>
</dbReference>